<dbReference type="EMBL" id="JAPNKA010000001">
    <property type="protein sequence ID" value="MCY1083506.1"/>
    <property type="molecule type" value="Genomic_DNA"/>
</dbReference>
<feature type="domain" description="NB-ARC" evidence="2">
    <location>
        <begin position="467"/>
        <end position="622"/>
    </location>
</feature>
<evidence type="ECO:0000259" key="2">
    <source>
        <dbReference type="Pfam" id="PF00931"/>
    </source>
</evidence>
<dbReference type="PRINTS" id="PR00364">
    <property type="entry name" value="DISEASERSIST"/>
</dbReference>
<dbReference type="RefSeq" id="WP_267542033.1">
    <property type="nucleotide sequence ID" value="NZ_JAPNKA010000001.1"/>
</dbReference>
<protein>
    <submittedName>
        <fullName evidence="3">Tetratricopeptide repeat protein</fullName>
    </submittedName>
</protein>
<proteinExistence type="predicted"/>
<dbReference type="InterPro" id="IPR011990">
    <property type="entry name" value="TPR-like_helical_dom_sf"/>
</dbReference>
<reference evidence="3 4" key="1">
    <citation type="submission" date="2022-11" db="EMBL/GenBank/DDBJ databases">
        <title>Minimal conservation of predation-associated metabolite biosynthetic gene clusters underscores biosynthetic potential of Myxococcota including descriptions for ten novel species: Archangium lansinium sp. nov., Myxococcus landrumus sp. nov., Nannocystis bai.</title>
        <authorList>
            <person name="Ahearne A."/>
            <person name="Stevens C."/>
            <person name="Phillips K."/>
        </authorList>
    </citation>
    <scope>NUCLEOTIDE SEQUENCE [LARGE SCALE GENOMIC DNA]</scope>
    <source>
        <strain evidence="3 4">MIWBW</strain>
    </source>
</reference>
<dbReference type="Pfam" id="PF13424">
    <property type="entry name" value="TPR_12"/>
    <property type="match status" value="3"/>
</dbReference>
<dbReference type="Proteomes" id="UP001207654">
    <property type="component" value="Unassembled WGS sequence"/>
</dbReference>
<dbReference type="SUPFAM" id="SSF51971">
    <property type="entry name" value="Nucleotide-binding domain"/>
    <property type="match status" value="1"/>
</dbReference>
<dbReference type="InterPro" id="IPR027417">
    <property type="entry name" value="P-loop_NTPase"/>
</dbReference>
<feature type="compositionally biased region" description="Low complexity" evidence="1">
    <location>
        <begin position="423"/>
        <end position="445"/>
    </location>
</feature>
<dbReference type="Gene3D" id="3.40.50.300">
    <property type="entry name" value="P-loop containing nucleotide triphosphate hydrolases"/>
    <property type="match status" value="1"/>
</dbReference>
<dbReference type="InterPro" id="IPR002182">
    <property type="entry name" value="NB-ARC"/>
</dbReference>
<dbReference type="PANTHER" id="PTHR47691:SF3">
    <property type="entry name" value="HTH-TYPE TRANSCRIPTIONAL REGULATOR RV0890C-RELATED"/>
    <property type="match status" value="1"/>
</dbReference>
<accession>A0ABT4AP87</accession>
<dbReference type="Pfam" id="PF00931">
    <property type="entry name" value="NB-ARC"/>
    <property type="match status" value="1"/>
</dbReference>
<comment type="caution">
    <text evidence="3">The sequence shown here is derived from an EMBL/GenBank/DDBJ whole genome shotgun (WGS) entry which is preliminary data.</text>
</comment>
<evidence type="ECO:0000313" key="4">
    <source>
        <dbReference type="Proteomes" id="UP001207654"/>
    </source>
</evidence>
<dbReference type="SUPFAM" id="SSF52540">
    <property type="entry name" value="P-loop containing nucleoside triphosphate hydrolases"/>
    <property type="match status" value="1"/>
</dbReference>
<dbReference type="InterPro" id="IPR019734">
    <property type="entry name" value="TPR_rpt"/>
</dbReference>
<evidence type="ECO:0000256" key="1">
    <source>
        <dbReference type="SAM" id="MobiDB-lite"/>
    </source>
</evidence>
<sequence length="1147" mass="128096">MLTTHDILQQMAVREEPGVYVLGCFERRITLYTQQVRALNLIHALFAEEKQKEGSALAVIGGGAAGLTAAAGAAIRGSKVTLFEESHDLLPMFRNNRQRWLHPYIYDWPKEGSEEKRANLPVLDWEADVAGSVAERLLAQWAPLEQRYGIKVHRGVRRLQIPAGTGPRRRLTWNTKHFDEGEFDAVILAVGFGSEKKLKGAPYRAYWANDDLDRLLQAPHKPKRYLISGTGDGGLIDLLRVRLRDFRHERIVEKYLQDASLEEARRELLKLEDSFLKGQLQERDFFRHYKGLPVPKELDERLRKDLREDTTAVLNGRDEFPLSAGASILNRFLASWLIRQDVRYESGALAVKRVKDAYEVAFLDANKKKKHVEEFDDIVVRHGPQPAIESAFAAIWEKAGARMRSLAELDQTRRPLFKPEDFASSPRGTTTSTPAAPAPVSTAAPAAPPTRRDCFGREELTHRLVSAVLANEPRPTMVLGPPGIGKSTLTIEAYHDPEVAQRYGSRRYFVWLDGATSKDMVVSAVAAALGIKSETHLWEAVKHALRGAPALLVLDNVETPWEADRTGTEALLAELGDIPGLALICSVRGRERPYLPRSSTTIEVTRLDTEAARELFCSIAWQVDRNAPLLVQLLSEQDGLPLAIKLLALTAEGSSLENSWQLWKRERAALYERQGRPDAQSSLATSLEVSVKGPRMTEEARRLLSMLAWLPGGMAQEDLDRLLPGLGLGAAQVLSKIGLASFEQERLRMLTPIRERVQRSRPPRPEDLERMSTYYLGLPSAHGKKVGRRGGDAAVNLLINEITNIERFVEAELGGQKTAVSIDAALALSTFMRFSGHGSARVLQEARSSAQQKGDVIRAANCTLSLGDIALSRSQYEEARRRYEESVLLYDQVGDVHGRANAIKSLGDIALSRSQYEEARRKHEEVLPLYEQMGDVLGRANCIRSLGNIALSRSQYEEARLRYEEVLPLYEQVGDVLGRANCIRSLGDIAFMRSQHEEARRRYEEALRLYEQVGDVLGQANCIQSLGDVALALSQPEEAQRKCVKALTLYAQVGDVLGRANCLQCLGDIALALSQAKEAKLLFEQSLSLYELIPESFSIGQTHRKLARLAFAIEARRHHVAAARQAWESINRSDLLQKLHDEFVDDP</sequence>
<dbReference type="Gene3D" id="3.40.50.720">
    <property type="entry name" value="NAD(P)-binding Rossmann-like Domain"/>
    <property type="match status" value="1"/>
</dbReference>
<dbReference type="SMART" id="SM00028">
    <property type="entry name" value="TPR"/>
    <property type="match status" value="6"/>
</dbReference>
<dbReference type="PANTHER" id="PTHR47691">
    <property type="entry name" value="REGULATOR-RELATED"/>
    <property type="match status" value="1"/>
</dbReference>
<dbReference type="SUPFAM" id="SSF48452">
    <property type="entry name" value="TPR-like"/>
    <property type="match status" value="1"/>
</dbReference>
<gene>
    <name evidence="3" type="ORF">OV287_54620</name>
</gene>
<dbReference type="Gene3D" id="1.25.40.10">
    <property type="entry name" value="Tetratricopeptide repeat domain"/>
    <property type="match status" value="2"/>
</dbReference>
<evidence type="ECO:0000313" key="3">
    <source>
        <dbReference type="EMBL" id="MCY1083506.1"/>
    </source>
</evidence>
<organism evidence="3 4">
    <name type="scientific">Archangium lansingense</name>
    <dbReference type="NCBI Taxonomy" id="2995310"/>
    <lineage>
        <taxon>Bacteria</taxon>
        <taxon>Pseudomonadati</taxon>
        <taxon>Myxococcota</taxon>
        <taxon>Myxococcia</taxon>
        <taxon>Myxococcales</taxon>
        <taxon>Cystobacterineae</taxon>
        <taxon>Archangiaceae</taxon>
        <taxon>Archangium</taxon>
    </lineage>
</organism>
<keyword evidence="4" id="KW-1185">Reference proteome</keyword>
<name>A0ABT4AP87_9BACT</name>
<feature type="region of interest" description="Disordered" evidence="1">
    <location>
        <begin position="417"/>
        <end position="453"/>
    </location>
</feature>